<accession>A0ABU5RS43</accession>
<reference evidence="2 3" key="1">
    <citation type="submission" date="2023-12" db="EMBL/GenBank/DDBJ databases">
        <title>Baltic Sea Cyanobacteria.</title>
        <authorList>
            <person name="Delbaje E."/>
            <person name="Fewer D.P."/>
            <person name="Shishido T.K."/>
        </authorList>
    </citation>
    <scope>NUCLEOTIDE SEQUENCE [LARGE SCALE GENOMIC DNA]</scope>
    <source>
        <strain evidence="2 3">UHCC 0139</strain>
    </source>
</reference>
<proteinExistence type="predicted"/>
<dbReference type="InterPro" id="IPR053840">
    <property type="entry name" value="Hfq_1"/>
</dbReference>
<evidence type="ECO:0000313" key="3">
    <source>
        <dbReference type="Proteomes" id="UP001304461"/>
    </source>
</evidence>
<sequence>MQSFFERRGPRLDTTLPSVRHVQELIRIRTPVNVVLLSGKEFDGIIRWQDSHFLAMSTEPGTPLLLISLAAVASLRALS</sequence>
<dbReference type="Gene3D" id="2.30.30.100">
    <property type="match status" value="1"/>
</dbReference>
<dbReference type="Pfam" id="PF21979">
    <property type="entry name" value="Hfq_1"/>
    <property type="match status" value="1"/>
</dbReference>
<organism evidence="2 3">
    <name type="scientific">Cyanobium gracile UHCC 0139</name>
    <dbReference type="NCBI Taxonomy" id="3110308"/>
    <lineage>
        <taxon>Bacteria</taxon>
        <taxon>Bacillati</taxon>
        <taxon>Cyanobacteriota</taxon>
        <taxon>Cyanophyceae</taxon>
        <taxon>Synechococcales</taxon>
        <taxon>Prochlorococcaceae</taxon>
        <taxon>Cyanobium</taxon>
    </lineage>
</organism>
<dbReference type="RefSeq" id="WP_106220014.1">
    <property type="nucleotide sequence ID" value="NZ_JAYGHX010000002.1"/>
</dbReference>
<protein>
    <recommendedName>
        <fullName evidence="1">Hfq-related domain-containing protein</fullName>
    </recommendedName>
</protein>
<dbReference type="EMBL" id="JAYGHX010000002">
    <property type="protein sequence ID" value="MEA5390600.1"/>
    <property type="molecule type" value="Genomic_DNA"/>
</dbReference>
<feature type="domain" description="Hfq-related" evidence="1">
    <location>
        <begin position="16"/>
        <end position="76"/>
    </location>
</feature>
<evidence type="ECO:0000259" key="1">
    <source>
        <dbReference type="Pfam" id="PF21979"/>
    </source>
</evidence>
<keyword evidence="3" id="KW-1185">Reference proteome</keyword>
<gene>
    <name evidence="2" type="ORF">VB738_04910</name>
</gene>
<dbReference type="Proteomes" id="UP001304461">
    <property type="component" value="Unassembled WGS sequence"/>
</dbReference>
<dbReference type="InterPro" id="IPR010920">
    <property type="entry name" value="LSM_dom_sf"/>
</dbReference>
<dbReference type="SUPFAM" id="SSF50182">
    <property type="entry name" value="Sm-like ribonucleoproteins"/>
    <property type="match status" value="1"/>
</dbReference>
<name>A0ABU5RS43_9CYAN</name>
<evidence type="ECO:0000313" key="2">
    <source>
        <dbReference type="EMBL" id="MEA5390600.1"/>
    </source>
</evidence>
<dbReference type="NCBIfam" id="NF047718">
    <property type="entry name" value="Hfq_rel_Cyano"/>
    <property type="match status" value="1"/>
</dbReference>
<comment type="caution">
    <text evidence="2">The sequence shown here is derived from an EMBL/GenBank/DDBJ whole genome shotgun (WGS) entry which is preliminary data.</text>
</comment>